<keyword evidence="1" id="KW-0732">Signal</keyword>
<organism evidence="2 3">
    <name type="scientific">Legionella feeleii</name>
    <dbReference type="NCBI Taxonomy" id="453"/>
    <lineage>
        <taxon>Bacteria</taxon>
        <taxon>Pseudomonadati</taxon>
        <taxon>Pseudomonadota</taxon>
        <taxon>Gammaproteobacteria</taxon>
        <taxon>Legionellales</taxon>
        <taxon>Legionellaceae</taxon>
        <taxon>Legionella</taxon>
    </lineage>
</organism>
<feature type="signal peptide" evidence="1">
    <location>
        <begin position="1"/>
        <end position="21"/>
    </location>
</feature>
<evidence type="ECO:0008006" key="4">
    <source>
        <dbReference type="Google" id="ProtNLM"/>
    </source>
</evidence>
<evidence type="ECO:0000313" key="2">
    <source>
        <dbReference type="EMBL" id="STX39284.1"/>
    </source>
</evidence>
<gene>
    <name evidence="2" type="ORF">NCTC11978_02479</name>
</gene>
<accession>A0A378J4U1</accession>
<name>A0A378J4U1_9GAMM</name>
<dbReference type="InterPro" id="IPR011250">
    <property type="entry name" value="OMP/PagP_B-barrel"/>
</dbReference>
<proteinExistence type="predicted"/>
<dbReference type="Gene3D" id="2.40.160.20">
    <property type="match status" value="1"/>
</dbReference>
<dbReference type="RefSeq" id="WP_244915333.1">
    <property type="nucleotide sequence ID" value="NZ_UGNY01000001.1"/>
</dbReference>
<protein>
    <recommendedName>
        <fullName evidence="4">Outer membrane protein beta-barrel domain-containing protein</fullName>
    </recommendedName>
</protein>
<dbReference type="Proteomes" id="UP000254033">
    <property type="component" value="Unassembled WGS sequence"/>
</dbReference>
<feature type="chain" id="PRO_5016862886" description="Outer membrane protein beta-barrel domain-containing protein" evidence="1">
    <location>
        <begin position="22"/>
        <end position="209"/>
    </location>
</feature>
<evidence type="ECO:0000313" key="3">
    <source>
        <dbReference type="Proteomes" id="UP000254033"/>
    </source>
</evidence>
<reference evidence="2 3" key="1">
    <citation type="submission" date="2018-06" db="EMBL/GenBank/DDBJ databases">
        <authorList>
            <consortium name="Pathogen Informatics"/>
            <person name="Doyle S."/>
        </authorList>
    </citation>
    <scope>NUCLEOTIDE SEQUENCE [LARGE SCALE GENOMIC DNA]</scope>
    <source>
        <strain evidence="2 3">NCTC11978</strain>
    </source>
</reference>
<evidence type="ECO:0000256" key="1">
    <source>
        <dbReference type="SAM" id="SignalP"/>
    </source>
</evidence>
<dbReference type="EMBL" id="UGNY01000001">
    <property type="protein sequence ID" value="STX39284.1"/>
    <property type="molecule type" value="Genomic_DNA"/>
</dbReference>
<dbReference type="SUPFAM" id="SSF56925">
    <property type="entry name" value="OMPA-like"/>
    <property type="match status" value="1"/>
</dbReference>
<sequence length="209" mass="23137">MMKNAVMLLLTLIILSFKSFAFDEDCCRAWVIDGALGMAFYSGAVDKDRQSATGRISLGHVLTTQTYWQAAFEAGIQSGNTLSLHFAKEDIDALGGVEIEAELKPILDLLVSLKTETLINFPVFSWIKGGVAYRQFQVDKTAVNNLKDLAPELIAGFGYQINEQAAIHLGYQFIWGQNPQLTVDEVNETATLRHIPVQQSVMLGFSYLL</sequence>
<dbReference type="AlphaFoldDB" id="A0A378J4U1"/>